<dbReference type="Proteomes" id="UP000608513">
    <property type="component" value="Unassembled WGS sequence"/>
</dbReference>
<sequence>MKDGKPNYASDQEGRRASAGRKGTGAGRQRGFVERATAMGHSGHGAESVRPHLRDQLKLKSLLPQPFPTPEQDGPKDEHHR</sequence>
<protein>
    <submittedName>
        <fullName evidence="2">Uncharacterized protein</fullName>
    </submittedName>
</protein>
<dbReference type="AlphaFoldDB" id="A0A923MQT2"/>
<keyword evidence="3" id="KW-1185">Reference proteome</keyword>
<feature type="region of interest" description="Disordered" evidence="1">
    <location>
        <begin position="1"/>
        <end position="81"/>
    </location>
</feature>
<comment type="caution">
    <text evidence="2">The sequence shown here is derived from an EMBL/GenBank/DDBJ whole genome shotgun (WGS) entry which is preliminary data.</text>
</comment>
<accession>A0A923MQT2</accession>
<feature type="compositionally biased region" description="Basic and acidic residues" evidence="1">
    <location>
        <begin position="47"/>
        <end position="58"/>
    </location>
</feature>
<evidence type="ECO:0000313" key="2">
    <source>
        <dbReference type="EMBL" id="MBC5782137.1"/>
    </source>
</evidence>
<name>A0A923MQT2_9BURK</name>
<evidence type="ECO:0000256" key="1">
    <source>
        <dbReference type="SAM" id="MobiDB-lite"/>
    </source>
</evidence>
<gene>
    <name evidence="2" type="ORF">H8N03_04215</name>
</gene>
<proteinExistence type="predicted"/>
<dbReference type="RefSeq" id="WP_187074853.1">
    <property type="nucleotide sequence ID" value="NZ_JACORT010000001.1"/>
</dbReference>
<organism evidence="2 3">
    <name type="scientific">Ramlibacter cellulosilyticus</name>
    <dbReference type="NCBI Taxonomy" id="2764187"/>
    <lineage>
        <taxon>Bacteria</taxon>
        <taxon>Pseudomonadati</taxon>
        <taxon>Pseudomonadota</taxon>
        <taxon>Betaproteobacteria</taxon>
        <taxon>Burkholderiales</taxon>
        <taxon>Comamonadaceae</taxon>
        <taxon>Ramlibacter</taxon>
    </lineage>
</organism>
<reference evidence="2" key="1">
    <citation type="submission" date="2020-08" db="EMBL/GenBank/DDBJ databases">
        <title>Ramlibacter sp. USB13 16S ribosomal RNA gene genome sequencing and assembly.</title>
        <authorList>
            <person name="Kang M."/>
        </authorList>
    </citation>
    <scope>NUCLEOTIDE SEQUENCE</scope>
    <source>
        <strain evidence="2">USB13</strain>
    </source>
</reference>
<evidence type="ECO:0000313" key="3">
    <source>
        <dbReference type="Proteomes" id="UP000608513"/>
    </source>
</evidence>
<dbReference type="EMBL" id="JACORT010000001">
    <property type="protein sequence ID" value="MBC5782137.1"/>
    <property type="molecule type" value="Genomic_DNA"/>
</dbReference>